<dbReference type="Proteomes" id="UP001056120">
    <property type="component" value="Linkage Group LG15"/>
</dbReference>
<reference evidence="1 2" key="2">
    <citation type="journal article" date="2022" name="Mol. Ecol. Resour.">
        <title>The genomes of chicory, endive, great burdock and yacon provide insights into Asteraceae paleo-polyploidization history and plant inulin production.</title>
        <authorList>
            <person name="Fan W."/>
            <person name="Wang S."/>
            <person name="Wang H."/>
            <person name="Wang A."/>
            <person name="Jiang F."/>
            <person name="Liu H."/>
            <person name="Zhao H."/>
            <person name="Xu D."/>
            <person name="Zhang Y."/>
        </authorList>
    </citation>
    <scope>NUCLEOTIDE SEQUENCE [LARGE SCALE GENOMIC DNA]</scope>
    <source>
        <strain evidence="2">cv. Yunnan</strain>
        <tissue evidence="1">Leaves</tissue>
    </source>
</reference>
<accession>A0ACB9G519</accession>
<comment type="caution">
    <text evidence="1">The sequence shown here is derived from an EMBL/GenBank/DDBJ whole genome shotgun (WGS) entry which is preliminary data.</text>
</comment>
<name>A0ACB9G519_9ASTR</name>
<reference evidence="2" key="1">
    <citation type="journal article" date="2022" name="Mol. Ecol. Resour.">
        <title>The genomes of chicory, endive, great burdock and yacon provide insights into Asteraceae palaeo-polyploidization history and plant inulin production.</title>
        <authorList>
            <person name="Fan W."/>
            <person name="Wang S."/>
            <person name="Wang H."/>
            <person name="Wang A."/>
            <person name="Jiang F."/>
            <person name="Liu H."/>
            <person name="Zhao H."/>
            <person name="Xu D."/>
            <person name="Zhang Y."/>
        </authorList>
    </citation>
    <scope>NUCLEOTIDE SEQUENCE [LARGE SCALE GENOMIC DNA]</scope>
    <source>
        <strain evidence="2">cv. Yunnan</strain>
    </source>
</reference>
<proteinExistence type="predicted"/>
<gene>
    <name evidence="1" type="ORF">L1987_47685</name>
</gene>
<evidence type="ECO:0000313" key="2">
    <source>
        <dbReference type="Proteomes" id="UP001056120"/>
    </source>
</evidence>
<dbReference type="EMBL" id="CM042032">
    <property type="protein sequence ID" value="KAI3777882.1"/>
    <property type="molecule type" value="Genomic_DNA"/>
</dbReference>
<keyword evidence="2" id="KW-1185">Reference proteome</keyword>
<evidence type="ECO:0000313" key="1">
    <source>
        <dbReference type="EMBL" id="KAI3777882.1"/>
    </source>
</evidence>
<protein>
    <submittedName>
        <fullName evidence="1">Uncharacterized protein</fullName>
    </submittedName>
</protein>
<sequence length="1014" mass="113040">MYAGSGKLGRGRDGGPVNRNIHSTFQPSSVQRPSVTAAGGRQSAGGGHRNRSSTPAPAATVSTADETFSLVRNTALNFGMIIRLSPVLVEEIKRLEAQGCAARIKFDSSAKNPAGNVIDVGGKQFRFTWSQETGDLCDIYEERRSGDNGDGLLVESGGAWRRLNVHRELDETVKNDVRRKTVEAERNRKSKKAIILEPGNPSMKTQIKALAAAEVNNAWRGSYKQKKEPPLKKMKAEPSSTSFTAVARPKSGGKAGFFSSTHPKIRASVSPLLSTPEQPGVPLSPLRNSNLNKVHTNRDDATLTQSSKGNVSTSGVLQNKPGSNEILGNNNHPREATTALKSSFPLKSDGVKEFEEPSHQIFEPHEDLNTSENIDIDNISPDVLSDKKVSHNNEGPAVSSSRSGSDSDSESGSSDSGSDSRSPVGSRSGSSSDSESDASANSKQGSDEDVDIMSDDDKEPKQKLQLLDHELGYAHNMADEKDDGHGSDLVDIEKDLFGDNDEAGLHVTNNDEDNYADETTKLLVNHLHHQESEVHDHAKKVGSKKTSKRGSDEKHFDENEHKRLKSTNWAQPAISRSDGPRVMGQAVGDVSDYDYENVNNREFLGSSTSVSPRPGPGSIDLNARAKPPADMDNIGKFSERGPQGNNAFLMQKDKKFNKERRAEDGPSKDRRPPKNSGGKHSGSHQKKHGALIEKIKEPELLSTSQIKDSPVDLLKPTLVNGCRPTLRRELSELEMGEFRENMHEEKRFERNNNSFKQSENISSSDYWNLDESKAKPNDMINLPKKVIPEEHVDDFTRLNGKQSLSRLDHVKVGSKHNKGRHNEAGASTLNTDSQRNVNVDVPRKHEKQVVPISTKDKRRHKSKDLGEKKKDFWMVNSRDNNGQKRREPESCSDDSITSYTKYEKEEPEMKGPIRDLSQYNEYVQEYREKYDCYHTLNKILESYRNEFQTFGRDLELAKGRDIDRHNKILEQLMESYRQCGTKHKRLKKIFVVLHHELQHLKEMIRDFAEKQTKG</sequence>
<organism evidence="1 2">
    <name type="scientific">Smallanthus sonchifolius</name>
    <dbReference type="NCBI Taxonomy" id="185202"/>
    <lineage>
        <taxon>Eukaryota</taxon>
        <taxon>Viridiplantae</taxon>
        <taxon>Streptophyta</taxon>
        <taxon>Embryophyta</taxon>
        <taxon>Tracheophyta</taxon>
        <taxon>Spermatophyta</taxon>
        <taxon>Magnoliopsida</taxon>
        <taxon>eudicotyledons</taxon>
        <taxon>Gunneridae</taxon>
        <taxon>Pentapetalae</taxon>
        <taxon>asterids</taxon>
        <taxon>campanulids</taxon>
        <taxon>Asterales</taxon>
        <taxon>Asteraceae</taxon>
        <taxon>Asteroideae</taxon>
        <taxon>Heliantheae alliance</taxon>
        <taxon>Millerieae</taxon>
        <taxon>Smallanthus</taxon>
    </lineage>
</organism>